<dbReference type="EMBL" id="CP031775">
    <property type="protein sequence ID" value="QDZ91049.1"/>
    <property type="molecule type" value="Genomic_DNA"/>
</dbReference>
<feature type="domain" description="Nucleoside transporter/FeoB GTPase Gate" evidence="2">
    <location>
        <begin position="275"/>
        <end position="378"/>
    </location>
</feature>
<dbReference type="Pfam" id="PF07670">
    <property type="entry name" value="Gate"/>
    <property type="match status" value="2"/>
</dbReference>
<evidence type="ECO:0000256" key="1">
    <source>
        <dbReference type="SAM" id="Phobius"/>
    </source>
</evidence>
<evidence type="ECO:0000313" key="4">
    <source>
        <dbReference type="Proteomes" id="UP000321124"/>
    </source>
</evidence>
<organism evidence="3 4">
    <name type="scientific">Shewanella decolorationis</name>
    <dbReference type="NCBI Taxonomy" id="256839"/>
    <lineage>
        <taxon>Bacteria</taxon>
        <taxon>Pseudomonadati</taxon>
        <taxon>Pseudomonadota</taxon>
        <taxon>Gammaproteobacteria</taxon>
        <taxon>Alteromonadales</taxon>
        <taxon>Shewanellaceae</taxon>
        <taxon>Shewanella</taxon>
    </lineage>
</organism>
<gene>
    <name evidence="3" type="ORF">D0436_11550</name>
</gene>
<feature type="transmembrane region" description="Helical" evidence="1">
    <location>
        <begin position="171"/>
        <end position="191"/>
    </location>
</feature>
<feature type="transmembrane region" description="Helical" evidence="1">
    <location>
        <begin position="384"/>
        <end position="407"/>
    </location>
</feature>
<dbReference type="KEGG" id="sdeo:D0436_11550"/>
<dbReference type="PANTHER" id="PTHR35793">
    <property type="entry name" value="INNER MEMBRANE PROTEIN YJIG"/>
    <property type="match status" value="1"/>
</dbReference>
<feature type="transmembrane region" description="Helical" evidence="1">
    <location>
        <begin position="228"/>
        <end position="254"/>
    </location>
</feature>
<reference evidence="3 4" key="1">
    <citation type="journal article" date="2019" name="Ecotoxicol. Environ. Saf.">
        <title>Microbial characterization of heavy metal resistant bacterial strains isolated from an electroplating wastewater treatment plant.</title>
        <authorList>
            <person name="Cai X."/>
            <person name="Zheng X."/>
            <person name="Zhang D."/>
            <person name="Iqbal W."/>
            <person name="Liu C."/>
            <person name="Yang B."/>
            <person name="Zhao X."/>
            <person name="Lu X."/>
            <person name="Mao Y."/>
        </authorList>
    </citation>
    <scope>NUCLEOTIDE SEQUENCE [LARGE SCALE GENOMIC DNA]</scope>
    <source>
        <strain evidence="3 4">Ni1-3</strain>
    </source>
</reference>
<keyword evidence="1" id="KW-0472">Membrane</keyword>
<feature type="transmembrane region" description="Helical" evidence="1">
    <location>
        <begin position="198"/>
        <end position="222"/>
    </location>
</feature>
<evidence type="ECO:0000259" key="2">
    <source>
        <dbReference type="Pfam" id="PF07670"/>
    </source>
</evidence>
<dbReference type="InterPro" id="IPR011642">
    <property type="entry name" value="Gate_dom"/>
</dbReference>
<dbReference type="GO" id="GO:0005886">
    <property type="term" value="C:plasma membrane"/>
    <property type="evidence" value="ECO:0007669"/>
    <property type="project" value="TreeGrafter"/>
</dbReference>
<dbReference type="PIRSF" id="PIRSF036542">
    <property type="entry name" value="SpmA_SpmB"/>
    <property type="match status" value="1"/>
</dbReference>
<feature type="transmembrane region" description="Helical" evidence="1">
    <location>
        <begin position="139"/>
        <end position="159"/>
    </location>
</feature>
<dbReference type="PANTHER" id="PTHR35793:SF2">
    <property type="entry name" value="INNER MEMBRANE PROTEIN YJIG"/>
    <property type="match status" value="1"/>
</dbReference>
<dbReference type="Proteomes" id="UP000321124">
    <property type="component" value="Chromosome"/>
</dbReference>
<accession>A0A5B8QYP5</accession>
<protein>
    <submittedName>
        <fullName evidence="3">Spore maturation protein</fullName>
    </submittedName>
</protein>
<dbReference type="InterPro" id="IPR052549">
    <property type="entry name" value="SpmB"/>
</dbReference>
<proteinExistence type="predicted"/>
<feature type="transmembrane region" description="Helical" evidence="1">
    <location>
        <begin position="275"/>
        <end position="293"/>
    </location>
</feature>
<dbReference type="InterPro" id="IPR011415">
    <property type="entry name" value="SpmA_SpmB"/>
</dbReference>
<sequence>MLNRVWLVFFLTSLLAMAVQLFNGHIEVLANAVEALFASAKLAAEIALGLVGVLSLWMGLMRIGEKAGVVGAIAFVFEPLLRRLMPEVPKGHPAFGSMTMNLTANVFGLDNAATPLGLKAMQDLQSLNPVKSVATNAQILFLVLNTSSVTLVPVTVFLYRAQQGAAAPADIFLPILLATSASTLAGLLIVAFVQRLSLLNAVVLGYGAILLSALVASGFYLMTLTADAIGTVSTALGNGVLLLLVFSFVLVAGVRKVAIYDEFIEGAKAGFNQSIQLIPYLLAMLLAIGLLRASGALDYLLQLIASGVSLFGFDTRFVDAMPTALMKPFSGSGARAMMLETMAHHGVDSFAGRLAAIFQGSTETTFYVLAVYFGSVGIRHGRHALACGLTADFAGICAAIAVCYWFYG</sequence>
<dbReference type="AlphaFoldDB" id="A0A5B8QYP5"/>
<feature type="transmembrane region" description="Helical" evidence="1">
    <location>
        <begin position="40"/>
        <end position="60"/>
    </location>
</feature>
<keyword evidence="1" id="KW-1133">Transmembrane helix</keyword>
<feature type="domain" description="Nucleoside transporter/FeoB GTPase Gate" evidence="2">
    <location>
        <begin position="48"/>
        <end position="157"/>
    </location>
</feature>
<evidence type="ECO:0000313" key="3">
    <source>
        <dbReference type="EMBL" id="QDZ91049.1"/>
    </source>
</evidence>
<name>A0A5B8QYP5_9GAMM</name>
<dbReference type="RefSeq" id="WP_208662815.1">
    <property type="nucleotide sequence ID" value="NZ_CP031775.2"/>
</dbReference>
<keyword evidence="1" id="KW-0812">Transmembrane</keyword>